<organism evidence="2 3">
    <name type="scientific">Aphanomyces euteiches</name>
    <dbReference type="NCBI Taxonomy" id="100861"/>
    <lineage>
        <taxon>Eukaryota</taxon>
        <taxon>Sar</taxon>
        <taxon>Stramenopiles</taxon>
        <taxon>Oomycota</taxon>
        <taxon>Saprolegniomycetes</taxon>
        <taxon>Saprolegniales</taxon>
        <taxon>Verrucalvaceae</taxon>
        <taxon>Aphanomyces</taxon>
    </lineage>
</organism>
<evidence type="ECO:0000313" key="3">
    <source>
        <dbReference type="Proteomes" id="UP000481153"/>
    </source>
</evidence>
<dbReference type="EMBL" id="VJMJ01000122">
    <property type="protein sequence ID" value="KAF0733543.1"/>
    <property type="molecule type" value="Genomic_DNA"/>
</dbReference>
<gene>
    <name evidence="2" type="ORF">Ae201684_009777</name>
</gene>
<dbReference type="VEuPathDB" id="FungiDB:AeMF1_017842"/>
<reference evidence="2 3" key="1">
    <citation type="submission" date="2019-07" db="EMBL/GenBank/DDBJ databases">
        <title>Genomics analysis of Aphanomyces spp. identifies a new class of oomycete effector associated with host adaptation.</title>
        <authorList>
            <person name="Gaulin E."/>
        </authorList>
    </citation>
    <scope>NUCLEOTIDE SEQUENCE [LARGE SCALE GENOMIC DNA]</scope>
    <source>
        <strain evidence="2 3">ATCC 201684</strain>
    </source>
</reference>
<feature type="domain" description="WRKY19-like zinc finger" evidence="1">
    <location>
        <begin position="152"/>
        <end position="175"/>
    </location>
</feature>
<name>A0A6G0X160_9STRA</name>
<keyword evidence="3" id="KW-1185">Reference proteome</keyword>
<dbReference type="PANTHER" id="PTHR31827">
    <property type="entry name" value="EMB|CAB89363.1"/>
    <property type="match status" value="1"/>
</dbReference>
<evidence type="ECO:0000259" key="1">
    <source>
        <dbReference type="Pfam" id="PF24906"/>
    </source>
</evidence>
<dbReference type="InterPro" id="IPR056866">
    <property type="entry name" value="Znf_WRKY19"/>
</dbReference>
<sequence>MNEHVIPPCVIPRTRLLQPTGALYFDYQENINHATHFSIWHKMRKLSFDFILDQSGIQVDADEVSNIDEEEEKTSTKPSQHHCRHPGCTHWLVSRGACIRHGGGPRCVVPNCLSGAKTGGRCWKHGGSRHCTVADCPNLSKARGLCWAHGGGKPCKMEHCAKTALLRGLCWAHGGGKRCTVEGCKRPAYERNGNPCDRHAQ</sequence>
<dbReference type="AlphaFoldDB" id="A0A6G0X160"/>
<proteinExistence type="predicted"/>
<accession>A0A6G0X160</accession>
<dbReference type="PANTHER" id="PTHR31827:SF1">
    <property type="entry name" value="EMB|CAB89363.1"/>
    <property type="match status" value="1"/>
</dbReference>
<comment type="caution">
    <text evidence="2">The sequence shown here is derived from an EMBL/GenBank/DDBJ whole genome shotgun (WGS) entry which is preliminary data.</text>
</comment>
<protein>
    <recommendedName>
        <fullName evidence="1">WRKY19-like zinc finger domain-containing protein</fullName>
    </recommendedName>
</protein>
<dbReference type="Proteomes" id="UP000481153">
    <property type="component" value="Unassembled WGS sequence"/>
</dbReference>
<dbReference type="Pfam" id="PF24906">
    <property type="entry name" value="Zf_WRKY19"/>
    <property type="match status" value="1"/>
</dbReference>
<evidence type="ECO:0000313" key="2">
    <source>
        <dbReference type="EMBL" id="KAF0733543.1"/>
    </source>
</evidence>